<comment type="caution">
    <text evidence="1">The sequence shown here is derived from an EMBL/GenBank/DDBJ whole genome shotgun (WGS) entry which is preliminary data.</text>
</comment>
<name>A0A2W1JPZ8_9CYAN</name>
<evidence type="ECO:0000313" key="2">
    <source>
        <dbReference type="Proteomes" id="UP000248857"/>
    </source>
</evidence>
<proteinExistence type="predicted"/>
<sequence>MIPNFITHYHLADKAPFLNLSDLSERERASVLSELQERYRSEDGFKRQYGKRYMQLRQLTEARLRDLFISRSGKPQRHSPHYFVLGKSFWFKNLHPNTREVRISLDYLRDKSVSFTYPDSFVSMGFMPEFSIKVAPQPYHEKVYLLNELPEVVAKFGLPQDDFSMQYQNYSNEEFEKFIEVQVWDDSPLAWCNDC</sequence>
<keyword evidence="2" id="KW-1185">Reference proteome</keyword>
<dbReference type="EMBL" id="PQWO01000001">
    <property type="protein sequence ID" value="PZD75326.1"/>
    <property type="molecule type" value="Genomic_DNA"/>
</dbReference>
<organism evidence="1 2">
    <name type="scientific">Acaryochloris thomasi RCC1774</name>
    <dbReference type="NCBI Taxonomy" id="1764569"/>
    <lineage>
        <taxon>Bacteria</taxon>
        <taxon>Bacillati</taxon>
        <taxon>Cyanobacteriota</taxon>
        <taxon>Cyanophyceae</taxon>
        <taxon>Acaryochloridales</taxon>
        <taxon>Acaryochloridaceae</taxon>
        <taxon>Acaryochloris</taxon>
        <taxon>Acaryochloris thomasi</taxon>
    </lineage>
</organism>
<protein>
    <submittedName>
        <fullName evidence="1">Uncharacterized protein</fullName>
    </submittedName>
</protein>
<dbReference type="Proteomes" id="UP000248857">
    <property type="component" value="Unassembled WGS sequence"/>
</dbReference>
<dbReference type="AlphaFoldDB" id="A0A2W1JPZ8"/>
<evidence type="ECO:0000313" key="1">
    <source>
        <dbReference type="EMBL" id="PZD75326.1"/>
    </source>
</evidence>
<gene>
    <name evidence="1" type="ORF">C1752_00179</name>
</gene>
<accession>A0A2W1JPZ8</accession>
<reference evidence="1 2" key="1">
    <citation type="journal article" date="2018" name="Sci. Rep.">
        <title>A novel species of the marine cyanobacterium Acaryochloris with a unique pigment content and lifestyle.</title>
        <authorList>
            <person name="Partensky F."/>
            <person name="Six C."/>
            <person name="Ratin M."/>
            <person name="Garczarek L."/>
            <person name="Vaulot D."/>
            <person name="Probert I."/>
            <person name="Calteau A."/>
            <person name="Gourvil P."/>
            <person name="Marie D."/>
            <person name="Grebert T."/>
            <person name="Bouchier C."/>
            <person name="Le Panse S."/>
            <person name="Gachenot M."/>
            <person name="Rodriguez F."/>
            <person name="Garrido J.L."/>
        </authorList>
    </citation>
    <scope>NUCLEOTIDE SEQUENCE [LARGE SCALE GENOMIC DNA]</scope>
    <source>
        <strain evidence="1 2">RCC1774</strain>
    </source>
</reference>